<keyword evidence="3" id="KW-0808">Transferase</keyword>
<dbReference type="GO" id="GO:0016740">
    <property type="term" value="F:transferase activity"/>
    <property type="evidence" value="ECO:0007669"/>
    <property type="project" value="UniProtKB-KW"/>
</dbReference>
<dbReference type="InterPro" id="IPR001173">
    <property type="entry name" value="Glyco_trans_2-like"/>
</dbReference>
<keyword evidence="1" id="KW-1133">Transmembrane helix</keyword>
<evidence type="ECO:0000256" key="1">
    <source>
        <dbReference type="SAM" id="Phobius"/>
    </source>
</evidence>
<dbReference type="Pfam" id="PF00535">
    <property type="entry name" value="Glycos_transf_2"/>
    <property type="match status" value="1"/>
</dbReference>
<comment type="caution">
    <text evidence="3">The sequence shown here is derived from an EMBL/GenBank/DDBJ whole genome shotgun (WGS) entry which is preliminary data.</text>
</comment>
<dbReference type="EMBL" id="MLJW01000100">
    <property type="protein sequence ID" value="OIQ99985.1"/>
    <property type="molecule type" value="Genomic_DNA"/>
</dbReference>
<dbReference type="AlphaFoldDB" id="A0A1J5RW19"/>
<gene>
    <name evidence="3" type="ORF">GALL_180010</name>
</gene>
<dbReference type="Gene3D" id="3.90.550.10">
    <property type="entry name" value="Spore Coat Polysaccharide Biosynthesis Protein SpsA, Chain A"/>
    <property type="match status" value="1"/>
</dbReference>
<dbReference type="PANTHER" id="PTHR43646">
    <property type="entry name" value="GLYCOSYLTRANSFERASE"/>
    <property type="match status" value="1"/>
</dbReference>
<dbReference type="CDD" id="cd00761">
    <property type="entry name" value="Glyco_tranf_GTA_type"/>
    <property type="match status" value="1"/>
</dbReference>
<dbReference type="SUPFAM" id="SSF53448">
    <property type="entry name" value="Nucleotide-diphospho-sugar transferases"/>
    <property type="match status" value="1"/>
</dbReference>
<proteinExistence type="predicted"/>
<dbReference type="InterPro" id="IPR029044">
    <property type="entry name" value="Nucleotide-diphossugar_trans"/>
</dbReference>
<dbReference type="PANTHER" id="PTHR43646:SF6">
    <property type="entry name" value="PRE-MYCOFACTOCIN GLYCOSYLTRANSFERASE"/>
    <property type="match status" value="1"/>
</dbReference>
<keyword evidence="1" id="KW-0812">Transmembrane</keyword>
<feature type="transmembrane region" description="Helical" evidence="1">
    <location>
        <begin position="242"/>
        <end position="271"/>
    </location>
</feature>
<protein>
    <submittedName>
        <fullName evidence="3">Glycosyl transferase family 2</fullName>
    </submittedName>
</protein>
<evidence type="ECO:0000313" key="3">
    <source>
        <dbReference type="EMBL" id="OIQ99985.1"/>
    </source>
</evidence>
<name>A0A1J5RW19_9ZZZZ</name>
<accession>A0A1J5RW19</accession>
<evidence type="ECO:0000259" key="2">
    <source>
        <dbReference type="Pfam" id="PF00535"/>
    </source>
</evidence>
<feature type="domain" description="Glycosyltransferase 2-like" evidence="2">
    <location>
        <begin position="8"/>
        <end position="126"/>
    </location>
</feature>
<organism evidence="3">
    <name type="scientific">mine drainage metagenome</name>
    <dbReference type="NCBI Taxonomy" id="410659"/>
    <lineage>
        <taxon>unclassified sequences</taxon>
        <taxon>metagenomes</taxon>
        <taxon>ecological metagenomes</taxon>
    </lineage>
</organism>
<sequence length="326" mass="37108">MDISRVGVVIIGRNEGERLVRCLKFFVAQPARLVYVDSGSTDGSINVASNMGADVIALDLTVPFTAARARNVGFERMKINYPQVEYIQFLDGDCELIVGWLETAVAFLDEHKDVAMVCGRLRERYPDRSIYNLLCDIEWDTEVGLAKACGGIALVRLEAFEAERGYRADLIAGEESELCVRLRASGRRIWRLDAEMALHDAAMTHFWQWWKRSRRAGYAYAEGMHLHGFSPEMHRVRESQRIWIWGLGIPVLVVSLTNWLGIFGLAMLLIYPAQIVRIALRGTRTVKKNWLHALFLVLGKFPEVIGQLNYFYNRLTGKAAHLIEYK</sequence>
<reference evidence="3" key="1">
    <citation type="submission" date="2016-10" db="EMBL/GenBank/DDBJ databases">
        <title>Sequence of Gallionella enrichment culture.</title>
        <authorList>
            <person name="Poehlein A."/>
            <person name="Muehling M."/>
            <person name="Daniel R."/>
        </authorList>
    </citation>
    <scope>NUCLEOTIDE SEQUENCE</scope>
</reference>
<keyword evidence="1" id="KW-0472">Membrane</keyword>